<dbReference type="InterPro" id="IPR036806">
    <property type="entry name" value="YozE_SAM-like_sf"/>
</dbReference>
<name>A0ABW5QF39_9BACI</name>
<gene>
    <name evidence="3" type="ORF">ACFSW4_16130</name>
</gene>
<dbReference type="SUPFAM" id="SSF140652">
    <property type="entry name" value="YozE-like"/>
    <property type="match status" value="1"/>
</dbReference>
<keyword evidence="4" id="KW-1185">Reference proteome</keyword>
<dbReference type="InterPro" id="IPR023089">
    <property type="entry name" value="YozE_SAM-like"/>
</dbReference>
<sequence>MKSFYHYMMRYRGMRDPSNPYKLLADWMFEDHDFPKHSTNHDEISQYLEYNPPFTEALSTFDELWEEYIQNK</sequence>
<evidence type="ECO:0000259" key="2">
    <source>
        <dbReference type="Pfam" id="PF06855"/>
    </source>
</evidence>
<evidence type="ECO:0000256" key="1">
    <source>
        <dbReference type="HAMAP-Rule" id="MF_01538"/>
    </source>
</evidence>
<proteinExistence type="inferred from homology"/>
<evidence type="ECO:0000313" key="3">
    <source>
        <dbReference type="EMBL" id="MFD2640398.1"/>
    </source>
</evidence>
<reference evidence="4" key="1">
    <citation type="journal article" date="2019" name="Int. J. Syst. Evol. Microbiol.">
        <title>The Global Catalogue of Microorganisms (GCM) 10K type strain sequencing project: providing services to taxonomists for standard genome sequencing and annotation.</title>
        <authorList>
            <consortium name="The Broad Institute Genomics Platform"/>
            <consortium name="The Broad Institute Genome Sequencing Center for Infectious Disease"/>
            <person name="Wu L."/>
            <person name="Ma J."/>
        </authorList>
    </citation>
    <scope>NUCLEOTIDE SEQUENCE [LARGE SCALE GENOMIC DNA]</scope>
    <source>
        <strain evidence="4">TISTR 1571</strain>
    </source>
</reference>
<dbReference type="PIRSF" id="PIRSF037262">
    <property type="entry name" value="UCP037262"/>
    <property type="match status" value="1"/>
</dbReference>
<accession>A0ABW5QF39</accession>
<dbReference type="Pfam" id="PF06855">
    <property type="entry name" value="YozE_SAM_like"/>
    <property type="match status" value="1"/>
</dbReference>
<protein>
    <recommendedName>
        <fullName evidence="1">UPF0346 protein ACFSW4_16130</fullName>
    </recommendedName>
</protein>
<organism evidence="3 4">
    <name type="scientific">Piscibacillus salipiscarius</name>
    <dbReference type="NCBI Taxonomy" id="299480"/>
    <lineage>
        <taxon>Bacteria</taxon>
        <taxon>Bacillati</taxon>
        <taxon>Bacillota</taxon>
        <taxon>Bacilli</taxon>
        <taxon>Bacillales</taxon>
        <taxon>Bacillaceae</taxon>
        <taxon>Piscibacillus</taxon>
    </lineage>
</organism>
<comment type="caution">
    <text evidence="3">The sequence shown here is derived from an EMBL/GenBank/DDBJ whole genome shotgun (WGS) entry which is preliminary data.</text>
</comment>
<dbReference type="RefSeq" id="WP_054753078.1">
    <property type="nucleotide sequence ID" value="NZ_JBHUMZ010000053.1"/>
</dbReference>
<evidence type="ECO:0000313" key="4">
    <source>
        <dbReference type="Proteomes" id="UP001597452"/>
    </source>
</evidence>
<dbReference type="NCBIfam" id="NF010193">
    <property type="entry name" value="PRK13672.1"/>
    <property type="match status" value="1"/>
</dbReference>
<dbReference type="Gene3D" id="1.10.150.260">
    <property type="entry name" value="YozE SAM-like"/>
    <property type="match status" value="1"/>
</dbReference>
<dbReference type="InterPro" id="IPR010673">
    <property type="entry name" value="UPF0346"/>
</dbReference>
<dbReference type="HAMAP" id="MF_01538">
    <property type="entry name" value="UPF0346"/>
    <property type="match status" value="1"/>
</dbReference>
<dbReference type="EMBL" id="JBHUMZ010000053">
    <property type="protein sequence ID" value="MFD2640398.1"/>
    <property type="molecule type" value="Genomic_DNA"/>
</dbReference>
<dbReference type="Proteomes" id="UP001597452">
    <property type="component" value="Unassembled WGS sequence"/>
</dbReference>
<feature type="domain" description="YozE SAM-like" evidence="2">
    <location>
        <begin position="3"/>
        <end position="70"/>
    </location>
</feature>
<comment type="similarity">
    <text evidence="1">Belongs to the UPF0346 family.</text>
</comment>